<evidence type="ECO:0000256" key="5">
    <source>
        <dbReference type="ARBA" id="ARBA00023002"/>
    </source>
</evidence>
<feature type="transmembrane region" description="Helical" evidence="8">
    <location>
        <begin position="215"/>
        <end position="236"/>
    </location>
</feature>
<feature type="transmembrane region" description="Helical" evidence="8">
    <location>
        <begin position="414"/>
        <end position="435"/>
    </location>
</feature>
<feature type="transmembrane region" description="Helical" evidence="8">
    <location>
        <begin position="149"/>
        <end position="169"/>
    </location>
</feature>
<evidence type="ECO:0000256" key="6">
    <source>
        <dbReference type="ARBA" id="ARBA00023136"/>
    </source>
</evidence>
<protein>
    <submittedName>
        <fullName evidence="10">Multisubunit sodium/proton antiporter, MrpD subunit</fullName>
    </submittedName>
</protein>
<dbReference type="PANTHER" id="PTHR42682">
    <property type="entry name" value="HYDROGENASE-4 COMPONENT F"/>
    <property type="match status" value="1"/>
</dbReference>
<dbReference type="Proteomes" id="UP000199409">
    <property type="component" value="Unassembled WGS sequence"/>
</dbReference>
<name>A0A1H4CKI3_9BACT</name>
<accession>A0A1H4CKI3</accession>
<evidence type="ECO:0000256" key="8">
    <source>
        <dbReference type="SAM" id="Phobius"/>
    </source>
</evidence>
<dbReference type="InterPro" id="IPR001750">
    <property type="entry name" value="ND/Mrp_TM"/>
</dbReference>
<dbReference type="EMBL" id="FNQN01000008">
    <property type="protein sequence ID" value="SEA60833.1"/>
    <property type="molecule type" value="Genomic_DNA"/>
</dbReference>
<feature type="transmembrane region" description="Helical" evidence="8">
    <location>
        <begin position="570"/>
        <end position="587"/>
    </location>
</feature>
<keyword evidence="11" id="KW-1185">Reference proteome</keyword>
<dbReference type="RefSeq" id="WP_092349337.1">
    <property type="nucleotide sequence ID" value="NZ_FNQN01000008.1"/>
</dbReference>
<organism evidence="10 11">
    <name type="scientific">Desulfuromusa kysingii</name>
    <dbReference type="NCBI Taxonomy" id="37625"/>
    <lineage>
        <taxon>Bacteria</taxon>
        <taxon>Pseudomonadati</taxon>
        <taxon>Thermodesulfobacteriota</taxon>
        <taxon>Desulfuromonadia</taxon>
        <taxon>Desulfuromonadales</taxon>
        <taxon>Geopsychrobacteraceae</taxon>
        <taxon>Desulfuromusa</taxon>
    </lineage>
</organism>
<feature type="transmembrane region" description="Helical" evidence="8">
    <location>
        <begin position="120"/>
        <end position="137"/>
    </location>
</feature>
<keyword evidence="5" id="KW-0560">Oxidoreductase</keyword>
<dbReference type="NCBIfam" id="NF009310">
    <property type="entry name" value="PRK12668.1"/>
    <property type="match status" value="1"/>
</dbReference>
<dbReference type="PANTHER" id="PTHR42682:SF4">
    <property type="entry name" value="NADH-UBIQUINONE_PLASTOQUINONE"/>
    <property type="match status" value="1"/>
</dbReference>
<feature type="transmembrane region" description="Helical" evidence="8">
    <location>
        <begin position="455"/>
        <end position="475"/>
    </location>
</feature>
<evidence type="ECO:0000313" key="10">
    <source>
        <dbReference type="EMBL" id="SEA60833.1"/>
    </source>
</evidence>
<proteinExistence type="predicted"/>
<feature type="transmembrane region" description="Helical" evidence="8">
    <location>
        <begin position="380"/>
        <end position="402"/>
    </location>
</feature>
<dbReference type="PRINTS" id="PR01434">
    <property type="entry name" value="NADHDHGNASE5"/>
</dbReference>
<sequence>MTSSIFMHPATMFIVGALLLPLAKKMKIQKVWLVLIPLVAFIQIQYLPESFGKVDWLGVELHFGRVDRLTMVFLHVFTLMALIGSIFGLHVKESGQHFAAWLYVAGSLGTTLAGDYLTVFIFWEMMAFASVFLIWYRKRKRSIEAGYRYLLVHTFGGLILLGGIFLRYQNVGDLTFDLISVDHATVADYLIMIGFMLNAAVPPIHAWLPDAYPEATVTGAVFMCAFTTKTAVYVLARGFAGFETLTILGAIMTLYGVAYAVIENDARRILAYHIVSQVGYMVCAVGIGTEMAINGASAHAYAHILYKALLFMGVGSVLEMTGRSKLSELGGLYKYMPYTMIFTVIGGIAISGFPLTSGFISKSMIITAAGNNHQLVIMSMLLLAAVGTFLSVGIKLPYFIFFGPRDSGLKPKEAHWNMQVGMFMAAFMCIFLGFYPDYLYDMLPYAVHYHPYTSYHLTETFHLLGFTGLGFYFMVKYLKPHDVSNLDLDWFYRRGAGWFMWFANKPVSSTNEWISNVYKNIGLRLTMALARALSWFDWEGIDWALDGSARGVVKGGEQVRQFQTGKLQHYIGAAVALLFIVLIVVVLV</sequence>
<feature type="transmembrane region" description="Helical" evidence="8">
    <location>
        <begin position="242"/>
        <end position="262"/>
    </location>
</feature>
<dbReference type="OrthoDB" id="9805769at2"/>
<feature type="transmembrane region" description="Helical" evidence="8">
    <location>
        <begin position="300"/>
        <end position="318"/>
    </location>
</feature>
<dbReference type="STRING" id="37625.SAMN05660420_02592"/>
<keyword evidence="3 7" id="KW-0812">Transmembrane</keyword>
<keyword evidence="4 8" id="KW-1133">Transmembrane helix</keyword>
<feature type="transmembrane region" description="Helical" evidence="8">
    <location>
        <begin position="30"/>
        <end position="48"/>
    </location>
</feature>
<dbReference type="Pfam" id="PF00361">
    <property type="entry name" value="Proton_antipo_M"/>
    <property type="match status" value="1"/>
</dbReference>
<feature type="transmembrane region" description="Helical" evidence="8">
    <location>
        <begin position="68"/>
        <end position="91"/>
    </location>
</feature>
<dbReference type="AlphaFoldDB" id="A0A1H4CKI3"/>
<evidence type="ECO:0000259" key="9">
    <source>
        <dbReference type="Pfam" id="PF00361"/>
    </source>
</evidence>
<evidence type="ECO:0000256" key="4">
    <source>
        <dbReference type="ARBA" id="ARBA00022989"/>
    </source>
</evidence>
<feature type="transmembrane region" description="Helical" evidence="8">
    <location>
        <begin position="189"/>
        <end position="208"/>
    </location>
</feature>
<dbReference type="GO" id="GO:0016491">
    <property type="term" value="F:oxidoreductase activity"/>
    <property type="evidence" value="ECO:0007669"/>
    <property type="project" value="UniProtKB-KW"/>
</dbReference>
<evidence type="ECO:0000313" key="11">
    <source>
        <dbReference type="Proteomes" id="UP000199409"/>
    </source>
</evidence>
<feature type="domain" description="NADH:quinone oxidoreductase/Mrp antiporter transmembrane" evidence="9">
    <location>
        <begin position="113"/>
        <end position="384"/>
    </location>
</feature>
<dbReference type="InterPro" id="IPR052175">
    <property type="entry name" value="ComplexI-like_HydComp"/>
</dbReference>
<keyword evidence="6 8" id="KW-0472">Membrane</keyword>
<feature type="transmembrane region" description="Helical" evidence="8">
    <location>
        <begin position="98"/>
        <end position="114"/>
    </location>
</feature>
<dbReference type="Gene3D" id="1.20.5.2700">
    <property type="match status" value="1"/>
</dbReference>
<feature type="transmembrane region" description="Helical" evidence="8">
    <location>
        <begin position="269"/>
        <end position="288"/>
    </location>
</feature>
<dbReference type="GO" id="GO:0005886">
    <property type="term" value="C:plasma membrane"/>
    <property type="evidence" value="ECO:0007669"/>
    <property type="project" value="UniProtKB-SubCell"/>
</dbReference>
<feature type="transmembrane region" description="Helical" evidence="8">
    <location>
        <begin position="6"/>
        <end position="23"/>
    </location>
</feature>
<evidence type="ECO:0000256" key="7">
    <source>
        <dbReference type="RuleBase" id="RU000320"/>
    </source>
</evidence>
<comment type="subcellular location">
    <subcellularLocation>
        <location evidence="1">Cell membrane</location>
        <topology evidence="1">Multi-pass membrane protein</topology>
    </subcellularLocation>
    <subcellularLocation>
        <location evidence="7">Membrane</location>
        <topology evidence="7">Multi-pass membrane protein</topology>
    </subcellularLocation>
</comment>
<gene>
    <name evidence="10" type="ORF">SAMN05660420_02592</name>
</gene>
<reference evidence="10 11" key="1">
    <citation type="submission" date="2016-10" db="EMBL/GenBank/DDBJ databases">
        <authorList>
            <person name="de Groot N.N."/>
        </authorList>
    </citation>
    <scope>NUCLEOTIDE SEQUENCE [LARGE SCALE GENOMIC DNA]</scope>
    <source>
        <strain evidence="10 11">DSM 7343</strain>
    </source>
</reference>
<feature type="transmembrane region" description="Helical" evidence="8">
    <location>
        <begin position="338"/>
        <end position="360"/>
    </location>
</feature>
<evidence type="ECO:0000256" key="2">
    <source>
        <dbReference type="ARBA" id="ARBA00022475"/>
    </source>
</evidence>
<keyword evidence="2" id="KW-1003">Cell membrane</keyword>
<evidence type="ECO:0000256" key="3">
    <source>
        <dbReference type="ARBA" id="ARBA00022692"/>
    </source>
</evidence>
<evidence type="ECO:0000256" key="1">
    <source>
        <dbReference type="ARBA" id="ARBA00004651"/>
    </source>
</evidence>